<gene>
    <name evidence="3" type="ORF">TCAP_05917</name>
</gene>
<dbReference type="AlphaFoldDB" id="A0A2K3Q9G4"/>
<feature type="region of interest" description="Disordered" evidence="1">
    <location>
        <begin position="19"/>
        <end position="40"/>
    </location>
</feature>
<comment type="caution">
    <text evidence="3">The sequence shown here is derived from an EMBL/GenBank/DDBJ whole genome shotgun (WGS) entry which is preliminary data.</text>
</comment>
<protein>
    <submittedName>
        <fullName evidence="3">Octanoyltransferase</fullName>
    </submittedName>
</protein>
<proteinExistence type="predicted"/>
<dbReference type="EMBL" id="NRSZ01000965">
    <property type="protein sequence ID" value="PNY24141.1"/>
    <property type="molecule type" value="Genomic_DNA"/>
</dbReference>
<dbReference type="OrthoDB" id="19908at2759"/>
<dbReference type="PANTHER" id="PTHR10993:SF7">
    <property type="entry name" value="LIPOYLTRANSFERASE 2, MITOCHONDRIAL-RELATED"/>
    <property type="match status" value="1"/>
</dbReference>
<keyword evidence="3" id="KW-0808">Transferase</keyword>
<dbReference type="Gene3D" id="1.10.510.10">
    <property type="entry name" value="Transferase(Phosphotransferase) domain 1"/>
    <property type="match status" value="1"/>
</dbReference>
<reference evidence="3 4" key="1">
    <citation type="submission" date="2017-08" db="EMBL/GenBank/DDBJ databases">
        <title>Harnessing the power of phylogenomics to disentangle the directionality and signatures of interkingdom host jumping in the parasitic fungal genus Tolypocladium.</title>
        <authorList>
            <person name="Quandt C.A."/>
            <person name="Patterson W."/>
            <person name="Spatafora J.W."/>
        </authorList>
    </citation>
    <scope>NUCLEOTIDE SEQUENCE [LARGE SCALE GENOMIC DNA]</scope>
    <source>
        <strain evidence="3 4">CBS 113982</strain>
    </source>
</reference>
<dbReference type="GO" id="GO:0009249">
    <property type="term" value="P:protein lipoylation"/>
    <property type="evidence" value="ECO:0007669"/>
    <property type="project" value="TreeGrafter"/>
</dbReference>
<evidence type="ECO:0000256" key="1">
    <source>
        <dbReference type="SAM" id="MobiDB-lite"/>
    </source>
</evidence>
<dbReference type="Pfam" id="PF21948">
    <property type="entry name" value="LplA-B_cat"/>
    <property type="match status" value="1"/>
</dbReference>
<dbReference type="PROSITE" id="PS51733">
    <property type="entry name" value="BPL_LPL_CATALYTIC"/>
    <property type="match status" value="1"/>
</dbReference>
<accession>A0A2K3Q9G4</accession>
<dbReference type="InterPro" id="IPR045864">
    <property type="entry name" value="aa-tRNA-synth_II/BPL/LPL"/>
</dbReference>
<dbReference type="Proteomes" id="UP000236621">
    <property type="component" value="Unassembled WGS sequence"/>
</dbReference>
<dbReference type="GO" id="GO:0033819">
    <property type="term" value="F:lipoyl(octanoyl) transferase activity"/>
    <property type="evidence" value="ECO:0007669"/>
    <property type="project" value="TreeGrafter"/>
</dbReference>
<evidence type="ECO:0000313" key="4">
    <source>
        <dbReference type="Proteomes" id="UP000236621"/>
    </source>
</evidence>
<dbReference type="STRING" id="45235.A0A2K3Q9G4"/>
<dbReference type="PANTHER" id="PTHR10993">
    <property type="entry name" value="OCTANOYLTRANSFERASE"/>
    <property type="match status" value="1"/>
</dbReference>
<keyword evidence="4" id="KW-1185">Reference proteome</keyword>
<evidence type="ECO:0000313" key="3">
    <source>
        <dbReference type="EMBL" id="PNY24141.1"/>
    </source>
</evidence>
<dbReference type="Gene3D" id="3.30.930.10">
    <property type="entry name" value="Bira Bifunctional Protein, Domain 2"/>
    <property type="match status" value="1"/>
</dbReference>
<dbReference type="SUPFAM" id="SSF55681">
    <property type="entry name" value="Class II aaRS and biotin synthetases"/>
    <property type="match status" value="1"/>
</dbReference>
<evidence type="ECO:0000259" key="2">
    <source>
        <dbReference type="PROSITE" id="PS51733"/>
    </source>
</evidence>
<feature type="domain" description="BPL/LPL catalytic" evidence="2">
    <location>
        <begin position="99"/>
        <end position="315"/>
    </location>
</feature>
<sequence length="433" mass="47547">MRHVAGLRLRAIVAPRSTRGGIHSTLPPWQASTPAAGRSRRRCESAQQRGLTVLHHRYLTGDGPGHVVSYDYADELQEAHRSEFLAWKALSESARDSCACPEPLLLSFEPTPTFTLGRRQAALGDEQTARLRARLDVSLPRRREPIGGSFTPDVRKTSRGGLTTYHGPGQLVLWPVIDMHAPLYPRFGVASYAGHLEATTRRLLAERFGIATAAVRDEPGVWVAAASGRPRKIAALGVHHRRHVTALGVAVNIDVPVVGGVDVNPWARFVPCGLEGKAVTSVAAEAGDRLAGGWDAAELAAHWARIFEQGLLDERKRGDDDHLLSLTAQLGALPDKLFKHWKTSSLYVTLERKLFNCQLGGVAEGLELPMLAQTSMEELFDEAGPDLDEEEARTVKALIRRVLQYDPAKRPLPAEILYDLWFCEIEVESGSSR</sequence>
<name>A0A2K3Q9G4_9HYPO</name>
<organism evidence="3 4">
    <name type="scientific">Tolypocladium capitatum</name>
    <dbReference type="NCBI Taxonomy" id="45235"/>
    <lineage>
        <taxon>Eukaryota</taxon>
        <taxon>Fungi</taxon>
        <taxon>Dikarya</taxon>
        <taxon>Ascomycota</taxon>
        <taxon>Pezizomycotina</taxon>
        <taxon>Sordariomycetes</taxon>
        <taxon>Hypocreomycetidae</taxon>
        <taxon>Hypocreales</taxon>
        <taxon>Ophiocordycipitaceae</taxon>
        <taxon>Tolypocladium</taxon>
    </lineage>
</organism>
<dbReference type="InterPro" id="IPR004143">
    <property type="entry name" value="BPL_LPL_catalytic"/>
</dbReference>